<dbReference type="EMBL" id="CAJVPY010045496">
    <property type="protein sequence ID" value="CAG8809771.1"/>
    <property type="molecule type" value="Genomic_DNA"/>
</dbReference>
<evidence type="ECO:0000259" key="1">
    <source>
        <dbReference type="PROSITE" id="PS50011"/>
    </source>
</evidence>
<name>A0A9N9K5S2_9GLOM</name>
<dbReference type="PROSITE" id="PS50011">
    <property type="entry name" value="PROTEIN_KINASE_DOM"/>
    <property type="match status" value="1"/>
</dbReference>
<keyword evidence="3" id="KW-1185">Reference proteome</keyword>
<dbReference type="GO" id="GO:0005737">
    <property type="term" value="C:cytoplasm"/>
    <property type="evidence" value="ECO:0007669"/>
    <property type="project" value="TreeGrafter"/>
</dbReference>
<dbReference type="InterPro" id="IPR011009">
    <property type="entry name" value="Kinase-like_dom_sf"/>
</dbReference>
<dbReference type="OrthoDB" id="2425228at2759"/>
<sequence length="220" mass="25141">MDIWKELIDKLIQDLQIQNFSMLGKMIEWVSHENFLDVSHKATGGFGRTVYTANWVGGYIIEWDEHNQKFIRSGTCAVALKPLYNSNNPSEDFFKEVRSTFILTSESHLFVPLLYSITKSPDIGDHMLILDYMKSGDLGSFLRKKKGTSTWTERFSLLRDISLGLEQIHENDLLHKDLHPGNILTKTGNEWEICDMGFCGPANKDSVNEIFGNLQYVASE</sequence>
<dbReference type="InterPro" id="IPR001245">
    <property type="entry name" value="Ser-Thr/Tyr_kinase_cat_dom"/>
</dbReference>
<dbReference type="GO" id="GO:0007165">
    <property type="term" value="P:signal transduction"/>
    <property type="evidence" value="ECO:0007669"/>
    <property type="project" value="TreeGrafter"/>
</dbReference>
<dbReference type="Gene3D" id="1.10.10.1010">
    <property type="entry name" value="Intein homing endonuclease, domain IV"/>
    <property type="match status" value="1"/>
</dbReference>
<comment type="caution">
    <text evidence="2">The sequence shown here is derived from an EMBL/GenBank/DDBJ whole genome shotgun (WGS) entry which is preliminary data.</text>
</comment>
<dbReference type="InterPro" id="IPR000719">
    <property type="entry name" value="Prot_kinase_dom"/>
</dbReference>
<dbReference type="Proteomes" id="UP000789405">
    <property type="component" value="Unassembled WGS sequence"/>
</dbReference>
<organism evidence="2 3">
    <name type="scientific">Dentiscutata erythropus</name>
    <dbReference type="NCBI Taxonomy" id="1348616"/>
    <lineage>
        <taxon>Eukaryota</taxon>
        <taxon>Fungi</taxon>
        <taxon>Fungi incertae sedis</taxon>
        <taxon>Mucoromycota</taxon>
        <taxon>Glomeromycotina</taxon>
        <taxon>Glomeromycetes</taxon>
        <taxon>Diversisporales</taxon>
        <taxon>Gigasporaceae</taxon>
        <taxon>Dentiscutata</taxon>
    </lineage>
</organism>
<dbReference type="GO" id="GO:0005524">
    <property type="term" value="F:ATP binding"/>
    <property type="evidence" value="ECO:0007669"/>
    <property type="project" value="InterPro"/>
</dbReference>
<dbReference type="AlphaFoldDB" id="A0A9N9K5S2"/>
<protein>
    <submittedName>
        <fullName evidence="2">24836_t:CDS:1</fullName>
    </submittedName>
</protein>
<dbReference type="PANTHER" id="PTHR23257">
    <property type="entry name" value="SERINE-THREONINE PROTEIN KINASE"/>
    <property type="match status" value="1"/>
</dbReference>
<dbReference type="GO" id="GO:0004672">
    <property type="term" value="F:protein kinase activity"/>
    <property type="evidence" value="ECO:0007669"/>
    <property type="project" value="InterPro"/>
</dbReference>
<evidence type="ECO:0000313" key="3">
    <source>
        <dbReference type="Proteomes" id="UP000789405"/>
    </source>
</evidence>
<dbReference type="Pfam" id="PF07714">
    <property type="entry name" value="PK_Tyr_Ser-Thr"/>
    <property type="match status" value="1"/>
</dbReference>
<accession>A0A9N9K5S2</accession>
<gene>
    <name evidence="2" type="ORF">DERYTH_LOCUS25162</name>
</gene>
<feature type="domain" description="Protein kinase" evidence="1">
    <location>
        <begin position="35"/>
        <end position="220"/>
    </location>
</feature>
<proteinExistence type="predicted"/>
<dbReference type="SUPFAM" id="SSF56112">
    <property type="entry name" value="Protein kinase-like (PK-like)"/>
    <property type="match status" value="1"/>
</dbReference>
<dbReference type="InterPro" id="IPR050167">
    <property type="entry name" value="Ser_Thr_protein_kinase"/>
</dbReference>
<evidence type="ECO:0000313" key="2">
    <source>
        <dbReference type="EMBL" id="CAG8809771.1"/>
    </source>
</evidence>
<dbReference type="Gene3D" id="1.10.510.10">
    <property type="entry name" value="Transferase(Phosphotransferase) domain 1"/>
    <property type="match status" value="1"/>
</dbReference>
<reference evidence="2" key="1">
    <citation type="submission" date="2021-06" db="EMBL/GenBank/DDBJ databases">
        <authorList>
            <person name="Kallberg Y."/>
            <person name="Tangrot J."/>
            <person name="Rosling A."/>
        </authorList>
    </citation>
    <scope>NUCLEOTIDE SEQUENCE</scope>
    <source>
        <strain evidence="2">MA453B</strain>
    </source>
</reference>
<feature type="non-terminal residue" evidence="2">
    <location>
        <position position="1"/>
    </location>
</feature>